<evidence type="ECO:0000256" key="9">
    <source>
        <dbReference type="HAMAP-Rule" id="MF_00554"/>
    </source>
</evidence>
<dbReference type="GO" id="GO:0019843">
    <property type="term" value="F:rRNA binding"/>
    <property type="evidence" value="ECO:0007669"/>
    <property type="project" value="UniProtKB-UniRule"/>
</dbReference>
<keyword evidence="8 9" id="KW-0694">RNA-binding</keyword>
<keyword evidence="2 9" id="KW-0690">Ribosome biogenesis</keyword>
<evidence type="ECO:0000256" key="8">
    <source>
        <dbReference type="ARBA" id="ARBA00022884"/>
    </source>
</evidence>
<keyword evidence="11" id="KW-1185">Reference proteome</keyword>
<evidence type="ECO:0000256" key="3">
    <source>
        <dbReference type="ARBA" id="ARBA00022552"/>
    </source>
</evidence>
<feature type="binding site" evidence="9">
    <location>
        <position position="183"/>
    </location>
    <ligand>
        <name>S-adenosyl-L-methionine</name>
        <dbReference type="ChEBI" id="CHEBI:59789"/>
    </ligand>
</feature>
<evidence type="ECO:0000256" key="1">
    <source>
        <dbReference type="ARBA" id="ARBA00008115"/>
    </source>
</evidence>
<comment type="subunit">
    <text evidence="9">Homodimer.</text>
</comment>
<dbReference type="GeneID" id="4600521"/>
<keyword evidence="4 9" id="KW-0489">Methyltransferase</keyword>
<dbReference type="CDD" id="cd18088">
    <property type="entry name" value="Nep1-like"/>
    <property type="match status" value="1"/>
</dbReference>
<dbReference type="AlphaFoldDB" id="A1RXN3"/>
<gene>
    <name evidence="9" type="primary">nep1</name>
    <name evidence="10" type="ordered locus">Tpen_0557</name>
</gene>
<dbReference type="GO" id="GO:0070475">
    <property type="term" value="P:rRNA base methylation"/>
    <property type="evidence" value="ECO:0007669"/>
    <property type="project" value="InterPro"/>
</dbReference>
<feature type="site" description="Stabilizes Arg-xx" evidence="9">
    <location>
        <position position="64"/>
    </location>
</feature>
<feature type="binding site" evidence="9">
    <location>
        <begin position="204"/>
        <end position="209"/>
    </location>
    <ligand>
        <name>S-adenosyl-L-methionine</name>
        <dbReference type="ChEBI" id="CHEBI:59789"/>
    </ligand>
</feature>
<protein>
    <recommendedName>
        <fullName evidence="9">Ribosomal RNA small subunit methyltransferase Nep1</fullName>
        <ecNumber evidence="9">2.1.1.-</ecNumber>
    </recommendedName>
    <alternativeName>
        <fullName evidence="9">16S rRNA (pseudouridine-N1-)-methyltransferase Nep1</fullName>
    </alternativeName>
</protein>
<dbReference type="InterPro" id="IPR029026">
    <property type="entry name" value="tRNA_m1G_MTases_N"/>
</dbReference>
<comment type="similarity">
    <text evidence="1 9">Belongs to the class IV-like SAM-binding methyltransferase superfamily. RNA methyltransferase NEP1 family.</text>
</comment>
<sequence>MKKLVLVLADAGLELVPRELWSHPAVKSHAKRRGKNPGRMLLDISVHYAAMKTLNEYWKRGRPDIVHVSLLVAQDSVLNRLGYLHTVIHTYDGKLVELDPSMVVPRNYNRFVGLFEQLLEKGQVPPGSEKPLAKLRTGRNLGEVLKEMGVDAVYRLSEKGEPVKPLDLARRIAGSDVPAVIIGAFQRGEFSKEVLSIEAEEYSIFREALPAWTVVAEVVVSLEHVSVWGASH</sequence>
<comment type="catalytic activity">
    <reaction evidence="9">
        <text>a pseudouridine in rRNA + S-adenosyl-L-methionine = an N(1)-methylpseudouridine in rRNA + S-adenosyl-L-homocysteine + H(+)</text>
        <dbReference type="Rhea" id="RHEA:46696"/>
        <dbReference type="Rhea" id="RHEA-COMP:11634"/>
        <dbReference type="Rhea" id="RHEA-COMP:13933"/>
        <dbReference type="ChEBI" id="CHEBI:15378"/>
        <dbReference type="ChEBI" id="CHEBI:57856"/>
        <dbReference type="ChEBI" id="CHEBI:59789"/>
        <dbReference type="ChEBI" id="CHEBI:65314"/>
        <dbReference type="ChEBI" id="CHEBI:74890"/>
    </reaction>
</comment>
<evidence type="ECO:0000256" key="4">
    <source>
        <dbReference type="ARBA" id="ARBA00022603"/>
    </source>
</evidence>
<dbReference type="InterPro" id="IPR005304">
    <property type="entry name" value="Rbsml_bgen_MeTrfase_EMG1/NEP1"/>
</dbReference>
<feature type="site" description="Interaction with substrate rRNA" evidence="9">
    <location>
        <position position="62"/>
    </location>
</feature>
<dbReference type="HAMAP" id="MF_00554">
    <property type="entry name" value="NEP1"/>
    <property type="match status" value="1"/>
</dbReference>
<dbReference type="InterPro" id="IPR023503">
    <property type="entry name" value="Ribosome_NEP1_arc"/>
</dbReference>
<name>A1RXN3_THEPD</name>
<keyword evidence="7 9" id="KW-0699">rRNA-binding</keyword>
<dbReference type="InterPro" id="IPR029028">
    <property type="entry name" value="Alpha/beta_knot_MTases"/>
</dbReference>
<accession>A1RXN3</accession>
<dbReference type="GO" id="GO:0070037">
    <property type="term" value="F:rRNA (pseudouridine) methyltransferase activity"/>
    <property type="evidence" value="ECO:0007669"/>
    <property type="project" value="UniProtKB-UniRule"/>
</dbReference>
<comment type="caution">
    <text evidence="9">Lacks conserved residue(s) required for the propagation of feature annotation.</text>
</comment>
<evidence type="ECO:0000313" key="10">
    <source>
        <dbReference type="EMBL" id="ABL77963.1"/>
    </source>
</evidence>
<feature type="binding site" evidence="9">
    <location>
        <position position="188"/>
    </location>
    <ligand>
        <name>S-adenosyl-L-methionine</name>
        <dbReference type="ChEBI" id="CHEBI:59789"/>
    </ligand>
</feature>
<dbReference type="EC" id="2.1.1.-" evidence="9"/>
<dbReference type="RefSeq" id="WP_011752228.1">
    <property type="nucleotide sequence ID" value="NC_008698.1"/>
</dbReference>
<dbReference type="PANTHER" id="PTHR12636">
    <property type="entry name" value="NEP1/MRA1"/>
    <property type="match status" value="1"/>
</dbReference>
<keyword evidence="5 9" id="KW-0808">Transferase</keyword>
<dbReference type="SUPFAM" id="SSF75217">
    <property type="entry name" value="alpha/beta knot"/>
    <property type="match status" value="1"/>
</dbReference>
<evidence type="ECO:0000256" key="6">
    <source>
        <dbReference type="ARBA" id="ARBA00022691"/>
    </source>
</evidence>
<feature type="site" description="Interaction with substrate rRNA" evidence="9">
    <location>
        <position position="106"/>
    </location>
</feature>
<dbReference type="Proteomes" id="UP000000641">
    <property type="component" value="Chromosome"/>
</dbReference>
<keyword evidence="6 9" id="KW-0949">S-adenosyl-L-methionine</keyword>
<dbReference type="KEGG" id="tpe:Tpen_0557"/>
<organism evidence="10 11">
    <name type="scientific">Thermofilum pendens (strain DSM 2475 / Hrk 5)</name>
    <dbReference type="NCBI Taxonomy" id="368408"/>
    <lineage>
        <taxon>Archaea</taxon>
        <taxon>Thermoproteota</taxon>
        <taxon>Thermoprotei</taxon>
        <taxon>Thermofilales</taxon>
        <taxon>Thermofilaceae</taxon>
        <taxon>Thermofilum</taxon>
    </lineage>
</organism>
<proteinExistence type="inferred from homology"/>
<evidence type="ECO:0000256" key="5">
    <source>
        <dbReference type="ARBA" id="ARBA00022679"/>
    </source>
</evidence>
<keyword evidence="3 9" id="KW-0698">rRNA processing</keyword>
<dbReference type="OrthoDB" id="7612at2157"/>
<dbReference type="EnsemblBacteria" id="ABL77963">
    <property type="protein sequence ID" value="ABL77963"/>
    <property type="gene ID" value="Tpen_0557"/>
</dbReference>
<evidence type="ECO:0000256" key="7">
    <source>
        <dbReference type="ARBA" id="ARBA00022730"/>
    </source>
</evidence>
<comment type="function">
    <text evidence="9">Methyltransferase involved in ribosomal biogenesis. Specifically catalyzes the N1-methylation of the pseudouridine corresponding to position 914 in M.jannaschii 16S rRNA.</text>
</comment>
<dbReference type="HOGENOM" id="CLU_055846_1_3_2"/>
<dbReference type="PANTHER" id="PTHR12636:SF5">
    <property type="entry name" value="RIBOSOMAL RNA SMALL SUBUNIT METHYLTRANSFERASE NEP1"/>
    <property type="match status" value="1"/>
</dbReference>
<dbReference type="eggNOG" id="arCOG04122">
    <property type="taxonomic scope" value="Archaea"/>
</dbReference>
<dbReference type="STRING" id="368408.Tpen_0557"/>
<dbReference type="Gene3D" id="3.40.1280.10">
    <property type="match status" value="1"/>
</dbReference>
<dbReference type="EMBL" id="CP000505">
    <property type="protein sequence ID" value="ABL77963.1"/>
    <property type="molecule type" value="Genomic_DNA"/>
</dbReference>
<dbReference type="Pfam" id="PF03587">
    <property type="entry name" value="EMG1"/>
    <property type="match status" value="1"/>
</dbReference>
<feature type="site" description="Interaction with substrate rRNA" evidence="9">
    <location>
        <position position="110"/>
    </location>
</feature>
<reference evidence="11" key="1">
    <citation type="journal article" date="2008" name="J. Bacteriol.">
        <title>Genome sequence of Thermofilum pendens reveals an exceptional loss of biosynthetic pathways without genome reduction.</title>
        <authorList>
            <person name="Anderson I."/>
            <person name="Rodriguez J."/>
            <person name="Susanti D."/>
            <person name="Porat I."/>
            <person name="Reich C."/>
            <person name="Ulrich L.E."/>
            <person name="Elkins J.G."/>
            <person name="Mavromatis K."/>
            <person name="Lykidis A."/>
            <person name="Kim E."/>
            <person name="Thompson L.S."/>
            <person name="Nolan M."/>
            <person name="Land M."/>
            <person name="Copeland A."/>
            <person name="Lapidus A."/>
            <person name="Lucas S."/>
            <person name="Detter C."/>
            <person name="Zhulin I.B."/>
            <person name="Olsen G.J."/>
            <person name="Whitman W."/>
            <person name="Mukhopadhyay B."/>
            <person name="Bristow J."/>
            <person name="Kyrpides N."/>
        </authorList>
    </citation>
    <scope>NUCLEOTIDE SEQUENCE [LARGE SCALE GENOMIC DNA]</scope>
    <source>
        <strain evidence="11">DSM 2475 / Hrk 5</strain>
    </source>
</reference>
<evidence type="ECO:0000256" key="2">
    <source>
        <dbReference type="ARBA" id="ARBA00022517"/>
    </source>
</evidence>
<evidence type="ECO:0000313" key="11">
    <source>
        <dbReference type="Proteomes" id="UP000000641"/>
    </source>
</evidence>